<dbReference type="AlphaFoldDB" id="A0A453LTH6"/>
<dbReference type="Gramene" id="AET5Gv20903000.4">
    <property type="protein sequence ID" value="AET5Gv20903000.4"/>
    <property type="gene ID" value="AET5Gv20903000"/>
</dbReference>
<reference evidence="2" key="3">
    <citation type="journal article" date="2017" name="Nature">
        <title>Genome sequence of the progenitor of the wheat D genome Aegilops tauschii.</title>
        <authorList>
            <person name="Luo M.C."/>
            <person name="Gu Y.Q."/>
            <person name="Puiu D."/>
            <person name="Wang H."/>
            <person name="Twardziok S.O."/>
            <person name="Deal K.R."/>
            <person name="Huo N."/>
            <person name="Zhu T."/>
            <person name="Wang L."/>
            <person name="Wang Y."/>
            <person name="McGuire P.E."/>
            <person name="Liu S."/>
            <person name="Long H."/>
            <person name="Ramasamy R.K."/>
            <person name="Rodriguez J.C."/>
            <person name="Van S.L."/>
            <person name="Yuan L."/>
            <person name="Wang Z."/>
            <person name="Xia Z."/>
            <person name="Xiao L."/>
            <person name="Anderson O.D."/>
            <person name="Ouyang S."/>
            <person name="Liang Y."/>
            <person name="Zimin A.V."/>
            <person name="Pertea G."/>
            <person name="Qi P."/>
            <person name="Bennetzen J.L."/>
            <person name="Dai X."/>
            <person name="Dawson M.W."/>
            <person name="Muller H.G."/>
            <person name="Kugler K."/>
            <person name="Rivarola-Duarte L."/>
            <person name="Spannagl M."/>
            <person name="Mayer K.F.X."/>
            <person name="Lu F.H."/>
            <person name="Bevan M.W."/>
            <person name="Leroy P."/>
            <person name="Li P."/>
            <person name="You F.M."/>
            <person name="Sun Q."/>
            <person name="Liu Z."/>
            <person name="Lyons E."/>
            <person name="Wicker T."/>
            <person name="Salzberg S.L."/>
            <person name="Devos K.M."/>
            <person name="Dvorak J."/>
        </authorList>
    </citation>
    <scope>NUCLEOTIDE SEQUENCE [LARGE SCALE GENOMIC DNA]</scope>
    <source>
        <strain evidence="2">cv. AL8/78</strain>
    </source>
</reference>
<dbReference type="Gene3D" id="4.10.260.20">
    <property type="entry name" value="Iron hydrogenase, small subunit"/>
    <property type="match status" value="1"/>
</dbReference>
<dbReference type="Proteomes" id="UP000015105">
    <property type="component" value="Chromosome 5D"/>
</dbReference>
<dbReference type="Pfam" id="PF02256">
    <property type="entry name" value="Fe_hyd_SSU"/>
    <property type="match status" value="1"/>
</dbReference>
<dbReference type="InterPro" id="IPR036991">
    <property type="entry name" value="Fe_hydrogenase_ssu_sf"/>
</dbReference>
<feature type="domain" description="Iron hydrogenase small subunit" evidence="1">
    <location>
        <begin position="13"/>
        <end position="49"/>
    </location>
</feature>
<dbReference type="EnsemblPlants" id="AET5Gv20903000.4">
    <property type="protein sequence ID" value="AET5Gv20903000.4"/>
    <property type="gene ID" value="AET5Gv20903000"/>
</dbReference>
<accession>A0A453LTH6</accession>
<name>A0A453LTH6_AEGTS</name>
<reference evidence="3" key="1">
    <citation type="journal article" date="2014" name="Science">
        <title>Ancient hybridizations among the ancestral genomes of bread wheat.</title>
        <authorList>
            <consortium name="International Wheat Genome Sequencing Consortium,"/>
            <person name="Marcussen T."/>
            <person name="Sandve S.R."/>
            <person name="Heier L."/>
            <person name="Spannagl M."/>
            <person name="Pfeifer M."/>
            <person name="Jakobsen K.S."/>
            <person name="Wulff B.B."/>
            <person name="Steuernagel B."/>
            <person name="Mayer K.F."/>
            <person name="Olsen O.A."/>
        </authorList>
    </citation>
    <scope>NUCLEOTIDE SEQUENCE [LARGE SCALE GENOMIC DNA]</scope>
    <source>
        <strain evidence="3">cv. AL8/78</strain>
    </source>
</reference>
<reference evidence="2" key="4">
    <citation type="submission" date="2019-03" db="UniProtKB">
        <authorList>
            <consortium name="EnsemblPlants"/>
        </authorList>
    </citation>
    <scope>IDENTIFICATION</scope>
</reference>
<dbReference type="GO" id="GO:0009055">
    <property type="term" value="F:electron transfer activity"/>
    <property type="evidence" value="ECO:0007669"/>
    <property type="project" value="InterPro"/>
</dbReference>
<proteinExistence type="predicted"/>
<dbReference type="InterPro" id="IPR008953">
    <property type="entry name" value="Fe_hydrogenase_HydB"/>
</dbReference>
<dbReference type="GO" id="GO:0005506">
    <property type="term" value="F:iron ion binding"/>
    <property type="evidence" value="ECO:0007669"/>
    <property type="project" value="InterPro"/>
</dbReference>
<dbReference type="SUPFAM" id="SSF48674">
    <property type="entry name" value="Fe-only hydrogenase smaller subunit"/>
    <property type="match status" value="1"/>
</dbReference>
<protein>
    <recommendedName>
        <fullName evidence="1">Iron hydrogenase small subunit domain-containing protein</fullName>
    </recommendedName>
</protein>
<evidence type="ECO:0000313" key="2">
    <source>
        <dbReference type="EnsemblPlants" id="AET5Gv20903000.4"/>
    </source>
</evidence>
<reference evidence="2" key="5">
    <citation type="journal article" date="2021" name="G3 (Bethesda)">
        <title>Aegilops tauschii genome assembly Aet v5.0 features greater sequence contiguity and improved annotation.</title>
        <authorList>
            <person name="Wang L."/>
            <person name="Zhu T."/>
            <person name="Rodriguez J.C."/>
            <person name="Deal K.R."/>
            <person name="Dubcovsky J."/>
            <person name="McGuire P.E."/>
            <person name="Lux T."/>
            <person name="Spannagl M."/>
            <person name="Mayer K.F.X."/>
            <person name="Baldrich P."/>
            <person name="Meyers B.C."/>
            <person name="Huo N."/>
            <person name="Gu Y.Q."/>
            <person name="Zhou H."/>
            <person name="Devos K.M."/>
            <person name="Bennetzen J.L."/>
            <person name="Unver T."/>
            <person name="Budak H."/>
            <person name="Gulick P.J."/>
            <person name="Galiba G."/>
            <person name="Kalapos B."/>
            <person name="Nelson D.R."/>
            <person name="Li P."/>
            <person name="You F.M."/>
            <person name="Luo M.C."/>
            <person name="Dvorak J."/>
        </authorList>
    </citation>
    <scope>NUCLEOTIDE SEQUENCE [LARGE SCALE GENOMIC DNA]</scope>
    <source>
        <strain evidence="2">cv. AL8/78</strain>
    </source>
</reference>
<organism evidence="2 3">
    <name type="scientific">Aegilops tauschii subsp. strangulata</name>
    <name type="common">Goatgrass</name>
    <dbReference type="NCBI Taxonomy" id="200361"/>
    <lineage>
        <taxon>Eukaryota</taxon>
        <taxon>Viridiplantae</taxon>
        <taxon>Streptophyta</taxon>
        <taxon>Embryophyta</taxon>
        <taxon>Tracheophyta</taxon>
        <taxon>Spermatophyta</taxon>
        <taxon>Magnoliopsida</taxon>
        <taxon>Liliopsida</taxon>
        <taxon>Poales</taxon>
        <taxon>Poaceae</taxon>
        <taxon>BOP clade</taxon>
        <taxon>Pooideae</taxon>
        <taxon>Triticodae</taxon>
        <taxon>Triticeae</taxon>
        <taxon>Triticinae</taxon>
        <taxon>Aegilops</taxon>
    </lineage>
</organism>
<reference evidence="3" key="2">
    <citation type="journal article" date="2017" name="Nat. Plants">
        <title>The Aegilops tauschii genome reveals multiple impacts of transposons.</title>
        <authorList>
            <person name="Zhao G."/>
            <person name="Zou C."/>
            <person name="Li K."/>
            <person name="Wang K."/>
            <person name="Li T."/>
            <person name="Gao L."/>
            <person name="Zhang X."/>
            <person name="Wang H."/>
            <person name="Yang Z."/>
            <person name="Liu X."/>
            <person name="Jiang W."/>
            <person name="Mao L."/>
            <person name="Kong X."/>
            <person name="Jiao Y."/>
            <person name="Jia J."/>
        </authorList>
    </citation>
    <scope>NUCLEOTIDE SEQUENCE [LARGE SCALE GENOMIC DNA]</scope>
    <source>
        <strain evidence="3">cv. AL8/78</strain>
    </source>
</reference>
<dbReference type="InterPro" id="IPR003149">
    <property type="entry name" value="Fe_hydrogenase_ssu"/>
</dbReference>
<keyword evidence="3" id="KW-1185">Reference proteome</keyword>
<sequence length="61" mass="7066">MLPLTLDLVNQVSISNPFDNPIAKRLYDDWLVQPGSDNAKRYLHTQYHPVVKSVTSQLQNW</sequence>
<dbReference type="GO" id="GO:0051536">
    <property type="term" value="F:iron-sulfur cluster binding"/>
    <property type="evidence" value="ECO:0007669"/>
    <property type="project" value="InterPro"/>
</dbReference>
<evidence type="ECO:0000259" key="1">
    <source>
        <dbReference type="Pfam" id="PF02256"/>
    </source>
</evidence>
<evidence type="ECO:0000313" key="3">
    <source>
        <dbReference type="Proteomes" id="UP000015105"/>
    </source>
</evidence>
<dbReference type="GO" id="GO:0008901">
    <property type="term" value="F:ferredoxin hydrogenase activity"/>
    <property type="evidence" value="ECO:0007669"/>
    <property type="project" value="InterPro"/>
</dbReference>